<dbReference type="Gene3D" id="3.20.20.370">
    <property type="entry name" value="Glycoside hydrolase/deacetylase"/>
    <property type="match status" value="1"/>
</dbReference>
<feature type="chain" id="PRO_5039727910" evidence="4">
    <location>
        <begin position="22"/>
        <end position="286"/>
    </location>
</feature>
<keyword evidence="4" id="KW-0732">Signal</keyword>
<dbReference type="InterPro" id="IPR011330">
    <property type="entry name" value="Glyco_hydro/deAcase_b/a-brl"/>
</dbReference>
<evidence type="ECO:0000313" key="6">
    <source>
        <dbReference type="EMBL" id="OAB41141.1"/>
    </source>
</evidence>
<evidence type="ECO:0000313" key="7">
    <source>
        <dbReference type="Proteomes" id="UP000077355"/>
    </source>
</evidence>
<dbReference type="GO" id="GO:0005975">
    <property type="term" value="P:carbohydrate metabolic process"/>
    <property type="evidence" value="ECO:0007669"/>
    <property type="project" value="InterPro"/>
</dbReference>
<evidence type="ECO:0000259" key="5">
    <source>
        <dbReference type="PROSITE" id="PS51677"/>
    </source>
</evidence>
<dbReference type="GO" id="GO:0016020">
    <property type="term" value="C:membrane"/>
    <property type="evidence" value="ECO:0007669"/>
    <property type="project" value="TreeGrafter"/>
</dbReference>
<keyword evidence="7" id="KW-1185">Reference proteome</keyword>
<dbReference type="PANTHER" id="PTHR10587">
    <property type="entry name" value="GLYCOSYL TRANSFERASE-RELATED"/>
    <property type="match status" value="1"/>
</dbReference>
<protein>
    <submittedName>
        <fullName evidence="6">Chitooligosaccharide deacetylase</fullName>
    </submittedName>
</protein>
<dbReference type="Proteomes" id="UP000077355">
    <property type="component" value="Unassembled WGS sequence"/>
</dbReference>
<evidence type="ECO:0000256" key="3">
    <source>
        <dbReference type="SAM" id="MobiDB-lite"/>
    </source>
</evidence>
<gene>
    <name evidence="6" type="ORF">PBAT_21500</name>
</gene>
<feature type="signal peptide" evidence="4">
    <location>
        <begin position="1"/>
        <end position="21"/>
    </location>
</feature>
<dbReference type="PANTHER" id="PTHR10587:SF133">
    <property type="entry name" value="CHITIN DEACETYLASE 1-RELATED"/>
    <property type="match status" value="1"/>
</dbReference>
<evidence type="ECO:0000256" key="1">
    <source>
        <dbReference type="ARBA" id="ARBA00022723"/>
    </source>
</evidence>
<evidence type="ECO:0000256" key="2">
    <source>
        <dbReference type="ARBA" id="ARBA00022801"/>
    </source>
</evidence>
<comment type="caution">
    <text evidence="6">The sequence shown here is derived from an EMBL/GenBank/DDBJ whole genome shotgun (WGS) entry which is preliminary data.</text>
</comment>
<sequence>MLKKIALCFMFYLLLGGIPQAHTEILGTSIPTLTKLCVASDPVLHKQQSKQHTKEVNSTHRNQQKNKGLSLSQLYRKFPETIVTKGPRSKKIALTFDDVPDPRFTPAVLNVLSKYHIKATFFVVGKRAEEYPGLVSRMKREGHAIGNHSYDHPLFTKIPLSQFQKQIVTTDTIIHNIVGYNPRLIRPPYGDITEEQLKWAKKQGYKIVNWNVDSLDWKGLRKNEVKKNILSSVGRGSIILQHAGGGVGSDLTGTIQALPEVIQILRSRGYIFVTVPELLHIPVNIQ</sequence>
<dbReference type="Pfam" id="PF01522">
    <property type="entry name" value="Polysacc_deac_1"/>
    <property type="match status" value="1"/>
</dbReference>
<dbReference type="InterPro" id="IPR050248">
    <property type="entry name" value="Polysacc_deacetylase_ArnD"/>
</dbReference>
<dbReference type="GO" id="GO:0016810">
    <property type="term" value="F:hydrolase activity, acting on carbon-nitrogen (but not peptide) bonds"/>
    <property type="evidence" value="ECO:0007669"/>
    <property type="project" value="InterPro"/>
</dbReference>
<feature type="domain" description="NodB homology" evidence="5">
    <location>
        <begin position="90"/>
        <end position="273"/>
    </location>
</feature>
<name>A0A168JUW2_9BACL</name>
<dbReference type="CDD" id="cd10917">
    <property type="entry name" value="CE4_NodB_like_6s_7s"/>
    <property type="match status" value="1"/>
</dbReference>
<accession>A0A168JUW2</accession>
<organism evidence="6 7">
    <name type="scientific">Paenibacillus antarcticus</name>
    <dbReference type="NCBI Taxonomy" id="253703"/>
    <lineage>
        <taxon>Bacteria</taxon>
        <taxon>Bacillati</taxon>
        <taxon>Bacillota</taxon>
        <taxon>Bacilli</taxon>
        <taxon>Bacillales</taxon>
        <taxon>Paenibacillaceae</taxon>
        <taxon>Paenibacillus</taxon>
    </lineage>
</organism>
<evidence type="ECO:0000256" key="4">
    <source>
        <dbReference type="SAM" id="SignalP"/>
    </source>
</evidence>
<dbReference type="SUPFAM" id="SSF88713">
    <property type="entry name" value="Glycoside hydrolase/deacetylase"/>
    <property type="match status" value="1"/>
</dbReference>
<dbReference type="InterPro" id="IPR002509">
    <property type="entry name" value="NODB_dom"/>
</dbReference>
<reference evidence="6 7" key="1">
    <citation type="submission" date="2016-03" db="EMBL/GenBank/DDBJ databases">
        <title>Draft genome sequence of Paenibacillus antarcticus CECT 5836.</title>
        <authorList>
            <person name="Shin S.-K."/>
            <person name="Yi H."/>
        </authorList>
    </citation>
    <scope>NUCLEOTIDE SEQUENCE [LARGE SCALE GENOMIC DNA]</scope>
    <source>
        <strain evidence="6 7">CECT 5836</strain>
    </source>
</reference>
<dbReference type="RefSeq" id="WP_068652734.1">
    <property type="nucleotide sequence ID" value="NZ_CP043611.1"/>
</dbReference>
<dbReference type="EMBL" id="LVJI01000048">
    <property type="protein sequence ID" value="OAB41141.1"/>
    <property type="molecule type" value="Genomic_DNA"/>
</dbReference>
<proteinExistence type="predicted"/>
<dbReference type="PROSITE" id="PS51677">
    <property type="entry name" value="NODB"/>
    <property type="match status" value="1"/>
</dbReference>
<keyword evidence="2" id="KW-0378">Hydrolase</keyword>
<dbReference type="AlphaFoldDB" id="A0A168JUW2"/>
<keyword evidence="1" id="KW-0479">Metal-binding</keyword>
<dbReference type="GO" id="GO:0046872">
    <property type="term" value="F:metal ion binding"/>
    <property type="evidence" value="ECO:0007669"/>
    <property type="project" value="UniProtKB-KW"/>
</dbReference>
<feature type="region of interest" description="Disordered" evidence="3">
    <location>
        <begin position="47"/>
        <end position="67"/>
    </location>
</feature>